<dbReference type="CDD" id="cd00167">
    <property type="entry name" value="SANT"/>
    <property type="match status" value="1"/>
</dbReference>
<dbReference type="InterPro" id="IPR001005">
    <property type="entry name" value="SANT/Myb"/>
</dbReference>
<sequence length="386" mass="41361">MGNKGITIQIVLPEDGRRIYNGASRFFFLHYPPTFCSLLSTMAGDQNSFWFSGGAALFPPSSPPMHFIHSESSLYSPLTVPGGCSGFLPLGAADVSSLGELQLELLSDQKQYVLPQSSGDWGVQSYSIPAASINGLDDAAALSAFVEAELQSDSMVDPLNLSFGSSLHADKVGFNPFEDTVVPRESAAGRLNGPPLSSTAAGAANFYPPAYQRTGSFSTSSVTFTGSPAISGSGKAAAAFCLYPKQEPFYNYSSTGPLIENHPAISGQDHTAAVAAAAGASQAEASERNGLNISLIWTTEEQRLLNDLCKRHGHIECNVARLAKIARKFQGKSIRDVALRIRWMEEKNSQRTKVVNSSRTHRAMRAPARSKDYSLNNLSSQPGIPY</sequence>
<evidence type="ECO:0000256" key="1">
    <source>
        <dbReference type="SAM" id="MobiDB-lite"/>
    </source>
</evidence>
<proteinExistence type="predicted"/>
<evidence type="ECO:0000313" key="3">
    <source>
        <dbReference type="Proteomes" id="UP001345219"/>
    </source>
</evidence>
<feature type="region of interest" description="Disordered" evidence="1">
    <location>
        <begin position="354"/>
        <end position="386"/>
    </location>
</feature>
<reference evidence="2 3" key="1">
    <citation type="journal article" date="2023" name="Hortic Res">
        <title>Pangenome of water caltrop reveals structural variations and asymmetric subgenome divergence after allopolyploidization.</title>
        <authorList>
            <person name="Zhang X."/>
            <person name="Chen Y."/>
            <person name="Wang L."/>
            <person name="Yuan Y."/>
            <person name="Fang M."/>
            <person name="Shi L."/>
            <person name="Lu R."/>
            <person name="Comes H.P."/>
            <person name="Ma Y."/>
            <person name="Chen Y."/>
            <person name="Huang G."/>
            <person name="Zhou Y."/>
            <person name="Zheng Z."/>
            <person name="Qiu Y."/>
        </authorList>
    </citation>
    <scope>NUCLEOTIDE SEQUENCE [LARGE SCALE GENOMIC DNA]</scope>
    <source>
        <tissue evidence="2">Roots</tissue>
    </source>
</reference>
<organism evidence="2 3">
    <name type="scientific">Trapa incisa</name>
    <dbReference type="NCBI Taxonomy" id="236973"/>
    <lineage>
        <taxon>Eukaryota</taxon>
        <taxon>Viridiplantae</taxon>
        <taxon>Streptophyta</taxon>
        <taxon>Embryophyta</taxon>
        <taxon>Tracheophyta</taxon>
        <taxon>Spermatophyta</taxon>
        <taxon>Magnoliopsida</taxon>
        <taxon>eudicotyledons</taxon>
        <taxon>Gunneridae</taxon>
        <taxon>Pentapetalae</taxon>
        <taxon>rosids</taxon>
        <taxon>malvids</taxon>
        <taxon>Myrtales</taxon>
        <taxon>Lythraceae</taxon>
        <taxon>Trapa</taxon>
    </lineage>
</organism>
<name>A0AAN7QHV5_9MYRT</name>
<protein>
    <submittedName>
        <fullName evidence="2">Uncharacterized protein</fullName>
    </submittedName>
</protein>
<evidence type="ECO:0000313" key="2">
    <source>
        <dbReference type="EMBL" id="KAK4768184.1"/>
    </source>
</evidence>
<accession>A0AAN7QHV5</accession>
<dbReference type="EMBL" id="JAXIOK010000006">
    <property type="protein sequence ID" value="KAK4768184.1"/>
    <property type="molecule type" value="Genomic_DNA"/>
</dbReference>
<dbReference type="PANTHER" id="PTHR14000:SF1">
    <property type="entry name" value="HISTONE H2A DEUBIQUITINASE (DUF3755)"/>
    <property type="match status" value="1"/>
</dbReference>
<comment type="caution">
    <text evidence="2">The sequence shown here is derived from an EMBL/GenBank/DDBJ whole genome shotgun (WGS) entry which is preliminary data.</text>
</comment>
<dbReference type="PANTHER" id="PTHR14000">
    <property type="entry name" value="FINGER CCCH DOMAIN PROTEIN, PUTATIVE (DUF3755)-RELATED"/>
    <property type="match status" value="1"/>
</dbReference>
<gene>
    <name evidence="2" type="ORF">SAY87_003325</name>
</gene>
<dbReference type="Proteomes" id="UP001345219">
    <property type="component" value="Chromosome 3"/>
</dbReference>
<feature type="compositionally biased region" description="Polar residues" evidence="1">
    <location>
        <begin position="373"/>
        <end position="386"/>
    </location>
</feature>
<dbReference type="AlphaFoldDB" id="A0AAN7QHV5"/>
<keyword evidence="3" id="KW-1185">Reference proteome</keyword>